<name>A0A3N2PRR9_SODAK</name>
<keyword evidence="2" id="KW-1185">Reference proteome</keyword>
<evidence type="ECO:0000313" key="1">
    <source>
        <dbReference type="EMBL" id="ROT37124.1"/>
    </source>
</evidence>
<sequence>MRHVVVRQPILLERQVYTNSAGGLLTSKTYTCACWHTCRLVLHPSPLIMSLSILLPQLLLPRRNVELGRFTASVEQPHQNYHDPGYGKSPEAVVSARHSFAGFSEQGTTSSFASALTSLMSAGFSRRAKTRLRVDADAVRTYTLDNSEEWFNEAASLVATRRWIERTVDKGYDIYMITAFHTVTNSRIAQEQTCDSGTDGQISIPISLSLASVGALVPLSDILDPAIGGTSSGFTNVRTCFEAPGEQVCAFQYRKVRYRWLSSNNIDKWRLSKSPRWSCLERGRDEEDGEDDIIEVDTGELEQLDGEWERREAGDEVLLARVDNESAMQGGSVAAPA</sequence>
<evidence type="ECO:0000313" key="2">
    <source>
        <dbReference type="Proteomes" id="UP000272025"/>
    </source>
</evidence>
<organism evidence="1 2">
    <name type="scientific">Sodiomyces alkalinus (strain CBS 110278 / VKM F-3762 / F11)</name>
    <name type="common">Alkaliphilic filamentous fungus</name>
    <dbReference type="NCBI Taxonomy" id="1314773"/>
    <lineage>
        <taxon>Eukaryota</taxon>
        <taxon>Fungi</taxon>
        <taxon>Dikarya</taxon>
        <taxon>Ascomycota</taxon>
        <taxon>Pezizomycotina</taxon>
        <taxon>Sordariomycetes</taxon>
        <taxon>Hypocreomycetidae</taxon>
        <taxon>Glomerellales</taxon>
        <taxon>Plectosphaerellaceae</taxon>
        <taxon>Sodiomyces</taxon>
    </lineage>
</organism>
<dbReference type="AlphaFoldDB" id="A0A3N2PRR9"/>
<proteinExistence type="predicted"/>
<gene>
    <name evidence="1" type="ORF">SODALDRAFT_188594</name>
</gene>
<reference evidence="1 2" key="1">
    <citation type="journal article" date="2018" name="Mol. Ecol.">
        <title>The obligate alkalophilic soda-lake fungus Sodiomyces alkalinus has shifted to a protein diet.</title>
        <authorList>
            <person name="Grum-Grzhimaylo A.A."/>
            <person name="Falkoski D.L."/>
            <person name="van den Heuvel J."/>
            <person name="Valero-Jimenez C.A."/>
            <person name="Min B."/>
            <person name="Choi I.G."/>
            <person name="Lipzen A."/>
            <person name="Daum C.G."/>
            <person name="Aanen D.K."/>
            <person name="Tsang A."/>
            <person name="Henrissat B."/>
            <person name="Bilanenko E.N."/>
            <person name="de Vries R.P."/>
            <person name="van Kan J.A.L."/>
            <person name="Grigoriev I.V."/>
            <person name="Debets A.J.M."/>
        </authorList>
    </citation>
    <scope>NUCLEOTIDE SEQUENCE [LARGE SCALE GENOMIC DNA]</scope>
    <source>
        <strain evidence="1 2">F11</strain>
    </source>
</reference>
<protein>
    <submittedName>
        <fullName evidence="1">Uncharacterized protein</fullName>
    </submittedName>
</protein>
<accession>A0A3N2PRR9</accession>
<dbReference type="OrthoDB" id="5410365at2759"/>
<dbReference type="Proteomes" id="UP000272025">
    <property type="component" value="Unassembled WGS sequence"/>
</dbReference>
<dbReference type="EMBL" id="ML119057">
    <property type="protein sequence ID" value="ROT37124.1"/>
    <property type="molecule type" value="Genomic_DNA"/>
</dbReference>
<dbReference type="GeneID" id="39575594"/>
<dbReference type="RefSeq" id="XP_028464930.1">
    <property type="nucleotide sequence ID" value="XM_028607116.1"/>
</dbReference>